<dbReference type="EMBL" id="LR134355">
    <property type="protein sequence ID" value="VEG49646.1"/>
    <property type="molecule type" value="Genomic_DNA"/>
</dbReference>
<proteinExistence type="predicted"/>
<keyword evidence="2" id="KW-1185">Reference proteome</keyword>
<organism evidence="1 2">
    <name type="scientific">Mycolicibacterium chitae</name>
    <name type="common">Mycobacterium chitae</name>
    <dbReference type="NCBI Taxonomy" id="1792"/>
    <lineage>
        <taxon>Bacteria</taxon>
        <taxon>Bacillati</taxon>
        <taxon>Actinomycetota</taxon>
        <taxon>Actinomycetes</taxon>
        <taxon>Mycobacteriales</taxon>
        <taxon>Mycobacteriaceae</taxon>
        <taxon>Mycolicibacterium</taxon>
    </lineage>
</organism>
<dbReference type="AlphaFoldDB" id="A0A448IB23"/>
<protein>
    <submittedName>
        <fullName evidence="1">Uncharacterized protein</fullName>
    </submittedName>
</protein>
<sequence>MEAVAYPTSHLGEVPDAILENSRVWLGGNRNGQRPAVGGREQSELADEIAARFVRTPPAFEPCCRLLTQSPCLVGRDIAHKGEDGLVARIACRMR</sequence>
<reference evidence="1 2" key="1">
    <citation type="submission" date="2018-12" db="EMBL/GenBank/DDBJ databases">
        <authorList>
            <consortium name="Pathogen Informatics"/>
        </authorList>
    </citation>
    <scope>NUCLEOTIDE SEQUENCE [LARGE SCALE GENOMIC DNA]</scope>
    <source>
        <strain evidence="1 2">NCTC10485</strain>
    </source>
</reference>
<evidence type="ECO:0000313" key="2">
    <source>
        <dbReference type="Proteomes" id="UP000282551"/>
    </source>
</evidence>
<accession>A0A448IB23</accession>
<dbReference type="Proteomes" id="UP000282551">
    <property type="component" value="Chromosome"/>
</dbReference>
<name>A0A448IB23_MYCCI</name>
<evidence type="ECO:0000313" key="1">
    <source>
        <dbReference type="EMBL" id="VEG49646.1"/>
    </source>
</evidence>
<gene>
    <name evidence="1" type="ORF">NCTC10485_03957</name>
</gene>